<gene>
    <name evidence="1" type="ORF">S101258_01737</name>
</gene>
<comment type="caution">
    <text evidence="1">The sequence shown here is derived from an EMBL/GenBank/DDBJ whole genome shotgun (WGS) entry which is preliminary data.</text>
</comment>
<sequence length="54" mass="6410">MLIYNRLLKIIIYLQNDIRRLERFISATARNVSAPASICSCNSIQYNDFFMNYM</sequence>
<evidence type="ECO:0000313" key="2">
    <source>
        <dbReference type="Proteomes" id="UP000236990"/>
    </source>
</evidence>
<dbReference type="EMBL" id="NKCZ01000104">
    <property type="protein sequence ID" value="POD84466.1"/>
    <property type="molecule type" value="Genomic_DNA"/>
</dbReference>
<dbReference type="Proteomes" id="UP000236990">
    <property type="component" value="Unassembled WGS sequence"/>
</dbReference>
<accession>A0A2S3U5I5</accession>
<protein>
    <submittedName>
        <fullName evidence="1">Uncharacterized protein</fullName>
    </submittedName>
</protein>
<name>A0A2S3U5I5_LACPN</name>
<reference evidence="1 2" key="1">
    <citation type="submission" date="2017-06" db="EMBL/GenBank/DDBJ databases">
        <title>Genome sequence of Lactobacillus plantarum subsp. plantarum strain SRCM101258.</title>
        <authorList>
            <person name="Cho S.H."/>
        </authorList>
    </citation>
    <scope>NUCLEOTIDE SEQUENCE [LARGE SCALE GENOMIC DNA]</scope>
    <source>
        <strain evidence="1 2">SRCM101258</strain>
    </source>
</reference>
<dbReference type="AlphaFoldDB" id="A0A2S3U5I5"/>
<evidence type="ECO:0000313" key="1">
    <source>
        <dbReference type="EMBL" id="POD84466.1"/>
    </source>
</evidence>
<organism evidence="1 2">
    <name type="scientific">Lactiplantibacillus plantarum subsp. plantarum</name>
    <dbReference type="NCBI Taxonomy" id="337330"/>
    <lineage>
        <taxon>Bacteria</taxon>
        <taxon>Bacillati</taxon>
        <taxon>Bacillota</taxon>
        <taxon>Bacilli</taxon>
        <taxon>Lactobacillales</taxon>
        <taxon>Lactobacillaceae</taxon>
        <taxon>Lactiplantibacillus</taxon>
    </lineage>
</organism>
<proteinExistence type="predicted"/>